<feature type="region of interest" description="Disordered" evidence="1">
    <location>
        <begin position="51"/>
        <end position="84"/>
    </location>
</feature>
<dbReference type="EMBL" id="MCGO01000012">
    <property type="protein sequence ID" value="ORY48193.1"/>
    <property type="molecule type" value="Genomic_DNA"/>
</dbReference>
<dbReference type="PANTHER" id="PTHR37096">
    <property type="entry name" value="YALI0E33429P"/>
    <property type="match status" value="1"/>
</dbReference>
<feature type="compositionally biased region" description="Basic residues" evidence="1">
    <location>
        <begin position="60"/>
        <end position="70"/>
    </location>
</feature>
<dbReference type="AlphaFoldDB" id="A0A1Y2CMF9"/>
<organism evidence="2 3">
    <name type="scientific">Rhizoclosmatium globosum</name>
    <dbReference type="NCBI Taxonomy" id="329046"/>
    <lineage>
        <taxon>Eukaryota</taxon>
        <taxon>Fungi</taxon>
        <taxon>Fungi incertae sedis</taxon>
        <taxon>Chytridiomycota</taxon>
        <taxon>Chytridiomycota incertae sedis</taxon>
        <taxon>Chytridiomycetes</taxon>
        <taxon>Chytridiales</taxon>
        <taxon>Chytriomycetaceae</taxon>
        <taxon>Rhizoclosmatium</taxon>
    </lineage>
</organism>
<reference evidence="2 3" key="1">
    <citation type="submission" date="2016-07" db="EMBL/GenBank/DDBJ databases">
        <title>Pervasive Adenine N6-methylation of Active Genes in Fungi.</title>
        <authorList>
            <consortium name="DOE Joint Genome Institute"/>
            <person name="Mondo S.J."/>
            <person name="Dannebaum R.O."/>
            <person name="Kuo R.C."/>
            <person name="Labutti K."/>
            <person name="Haridas S."/>
            <person name="Kuo A."/>
            <person name="Salamov A."/>
            <person name="Ahrendt S.R."/>
            <person name="Lipzen A."/>
            <person name="Sullivan W."/>
            <person name="Andreopoulos W.B."/>
            <person name="Clum A."/>
            <person name="Lindquist E."/>
            <person name="Daum C."/>
            <person name="Ramamoorthy G.K."/>
            <person name="Gryganskyi A."/>
            <person name="Culley D."/>
            <person name="Magnuson J.K."/>
            <person name="James T.Y."/>
            <person name="O'Malley M.A."/>
            <person name="Stajich J.E."/>
            <person name="Spatafora J.W."/>
            <person name="Visel A."/>
            <person name="Grigoriev I.V."/>
        </authorList>
    </citation>
    <scope>NUCLEOTIDE SEQUENCE [LARGE SCALE GENOMIC DNA]</scope>
    <source>
        <strain evidence="2 3">JEL800</strain>
    </source>
</reference>
<dbReference type="InterPro" id="IPR051667">
    <property type="entry name" value="Archaeal_ATPase_domain"/>
</dbReference>
<sequence>MLDDVGSFLIQTADRIRLNPTQSAAIGVGVVAGIAGVVAISKKRHNYEEMQVGGKVSRPGGKRGKSKPRVKYAEAGQKRSRINTPVPSNDAISYITSTIFYFLSSRSQDQEREGREVLVEPVQSEVIHMIQRVTQAAPRIVCVVPPVKRLGTQAVRRAFGFGDLEYETFDFAAPVRYIDLNDNALSLDVRLWANQMDQDYGGILRTVAESLVGLLTGISVAIMGNWAESVTESMPKSKLPALEDEIQILSTFYRVLEATTRMVPDGCTCIVDGVDSLAQLAGNSVGKKALSMFFNHMSALSRSERRISVVMVMNSAFVYEFMLPLAAQELVAVIAFGDLSAEEAHDHYLERVRELSGMYKPEKAPWEKVEEKYAKEQSELLKVAEECVDDVYNMFGGRAMDLIGAADYMIFRHNVADLERKLKAAQTPETKREIFLEALGGFPDVTASMRWLELMLDPTMISKTSDISSVLQNRDSPLWTFEESLALFDAMASSNTRHLRFNQAVDILHRLRPDSRSEAVLVLRSLIHHGVVAYRPSSHLYADNAGSDCCDSITVVRPVHLYAFKQLRTKLKL</sequence>
<gene>
    <name evidence="2" type="ORF">BCR33DRAFT_714601</name>
</gene>
<proteinExistence type="predicted"/>
<protein>
    <submittedName>
        <fullName evidence="2">Uncharacterized protein</fullName>
    </submittedName>
</protein>
<dbReference type="Proteomes" id="UP000193642">
    <property type="component" value="Unassembled WGS sequence"/>
</dbReference>
<dbReference type="PANTHER" id="PTHR37096:SF1">
    <property type="entry name" value="AAA+ ATPASE DOMAIN-CONTAINING PROTEIN"/>
    <property type="match status" value="1"/>
</dbReference>
<accession>A0A1Y2CMF9</accession>
<comment type="caution">
    <text evidence="2">The sequence shown here is derived from an EMBL/GenBank/DDBJ whole genome shotgun (WGS) entry which is preliminary data.</text>
</comment>
<evidence type="ECO:0000313" key="3">
    <source>
        <dbReference type="Proteomes" id="UP000193642"/>
    </source>
</evidence>
<dbReference type="OrthoDB" id="2142414at2759"/>
<evidence type="ECO:0000313" key="2">
    <source>
        <dbReference type="EMBL" id="ORY48193.1"/>
    </source>
</evidence>
<keyword evidence="3" id="KW-1185">Reference proteome</keyword>
<name>A0A1Y2CMF9_9FUNG</name>
<evidence type="ECO:0000256" key="1">
    <source>
        <dbReference type="SAM" id="MobiDB-lite"/>
    </source>
</evidence>